<dbReference type="PANTHER" id="PTHR43749:SF2">
    <property type="entry name" value="RNA-SPLICING LIGASE RTCB"/>
    <property type="match status" value="1"/>
</dbReference>
<feature type="binding site" evidence="10">
    <location>
        <position position="204"/>
    </location>
    <ligand>
        <name>Mn(2+)</name>
        <dbReference type="ChEBI" id="CHEBI:29035"/>
        <label>1</label>
    </ligand>
</feature>
<dbReference type="EMBL" id="JALJOR010000001">
    <property type="protein sequence ID" value="KAK9828760.1"/>
    <property type="molecule type" value="Genomic_DNA"/>
</dbReference>
<feature type="binding site" evidence="9">
    <location>
        <position position="361"/>
    </location>
    <ligand>
        <name>GMP</name>
        <dbReference type="ChEBI" id="CHEBI:58115"/>
    </ligand>
</feature>
<dbReference type="InterPro" id="IPR052915">
    <property type="entry name" value="RtcB-like"/>
</dbReference>
<feature type="binding site" evidence="9">
    <location>
        <begin position="311"/>
        <end position="312"/>
    </location>
    <ligand>
        <name>GMP</name>
        <dbReference type="ChEBI" id="CHEBI:58115"/>
    </ligand>
</feature>
<dbReference type="GO" id="GO:0170057">
    <property type="term" value="F:RNA ligase (GTP) activity"/>
    <property type="evidence" value="ECO:0007669"/>
    <property type="project" value="UniProtKB-EC"/>
</dbReference>
<reference evidence="11 12" key="1">
    <citation type="journal article" date="2024" name="Nat. Commun.">
        <title>Phylogenomics reveals the evolutionary origins of lichenization in chlorophyte algae.</title>
        <authorList>
            <person name="Puginier C."/>
            <person name="Libourel C."/>
            <person name="Otte J."/>
            <person name="Skaloud P."/>
            <person name="Haon M."/>
            <person name="Grisel S."/>
            <person name="Petersen M."/>
            <person name="Berrin J.G."/>
            <person name="Delaux P.M."/>
            <person name="Dal Grande F."/>
            <person name="Keller J."/>
        </authorList>
    </citation>
    <scope>NUCLEOTIDE SEQUENCE [LARGE SCALE GENOMIC DNA]</scope>
    <source>
        <strain evidence="11 12">SAG 2043</strain>
    </source>
</reference>
<keyword evidence="3 10" id="KW-0479">Metal-binding</keyword>
<dbReference type="GO" id="GO:0005525">
    <property type="term" value="F:GTP binding"/>
    <property type="evidence" value="ECO:0007669"/>
    <property type="project" value="UniProtKB-KW"/>
</dbReference>
<evidence type="ECO:0000256" key="9">
    <source>
        <dbReference type="PIRSR" id="PIRSR601233-2"/>
    </source>
</evidence>
<feature type="binding site" evidence="10">
    <location>
        <position position="221"/>
    </location>
    <ligand>
        <name>Mn(2+)</name>
        <dbReference type="ChEBI" id="CHEBI:29035"/>
        <label>2</label>
    </ligand>
</feature>
<keyword evidence="12" id="KW-1185">Reference proteome</keyword>
<keyword evidence="6 10" id="KW-0464">Manganese</keyword>
<dbReference type="GO" id="GO:0030145">
    <property type="term" value="F:manganese ion binding"/>
    <property type="evidence" value="ECO:0007669"/>
    <property type="project" value="TreeGrafter"/>
</dbReference>
<dbReference type="AlphaFoldDB" id="A0AAW1R5E2"/>
<sequence length="464" mass="51019">MPNVLKFQSIYTSRSVKAGREAGFLSSSREHDAWRIQTLEPAPSLPVIVETKNVPIYLYTKLEEVEPEALQQLIALAESPLPVGFVSAMPDVHLGKGATIGSVWASDKYIAASAVGVDIGCGMCAVPMQGLHKDDLSLDKMKRIQKIIKHLIPTGFNMHEQALPSAGAKLDEISQQHPPSRRLEQAMQQARVKKQLSTLGGGNHFLEVVHDDEGMVWIMLHSGSRNIGNTTALYYDKIAAEQLAAANIKPPSGLNYLAIESADGQAYLQDMTWCQGYAAVNRQLMLERMITAVNSVTGAQPDNSRIINIHHNYCECERCSYKDPRTGEEVVDRPLYVTRKGATSARPGQLGIIPGSMGVGSYITRGIGEARAWNSSSHGAGRLMSRTKARATIKQEDFEQSMAGIVCDTDEAVRDEAPAAYKDLTTVMANQRDLVEVVHKLQPLINVKGFDKPWGFKRRKGQRQ</sequence>
<dbReference type="PANTHER" id="PTHR43749">
    <property type="entry name" value="RNA-SPLICING LIGASE RTCB"/>
    <property type="match status" value="1"/>
</dbReference>
<evidence type="ECO:0000256" key="4">
    <source>
        <dbReference type="ARBA" id="ARBA00022741"/>
    </source>
</evidence>
<evidence type="ECO:0000256" key="10">
    <source>
        <dbReference type="PIRSR" id="PIRSR601233-3"/>
    </source>
</evidence>
<feature type="binding site" evidence="9">
    <location>
        <begin position="378"/>
        <end position="381"/>
    </location>
    <ligand>
        <name>GMP</name>
        <dbReference type="ChEBI" id="CHEBI:58115"/>
    </ligand>
</feature>
<dbReference type="Gene3D" id="3.90.1860.10">
    <property type="entry name" value="tRNA-splicing ligase RtcB"/>
    <property type="match status" value="1"/>
</dbReference>
<dbReference type="GO" id="GO:0003909">
    <property type="term" value="F:DNA ligase activity"/>
    <property type="evidence" value="ECO:0007669"/>
    <property type="project" value="TreeGrafter"/>
</dbReference>
<keyword evidence="4 9" id="KW-0547">Nucleotide-binding</keyword>
<feature type="binding site" evidence="9">
    <location>
        <position position="448"/>
    </location>
    <ligand>
        <name>GMP</name>
        <dbReference type="ChEBI" id="CHEBI:58115"/>
    </ligand>
</feature>
<dbReference type="InterPro" id="IPR036025">
    <property type="entry name" value="RtcB-like_sf"/>
</dbReference>
<keyword evidence="2" id="KW-0436">Ligase</keyword>
<dbReference type="GO" id="GO:0042245">
    <property type="term" value="P:RNA repair"/>
    <property type="evidence" value="ECO:0007669"/>
    <property type="project" value="TreeGrafter"/>
</dbReference>
<evidence type="ECO:0000256" key="3">
    <source>
        <dbReference type="ARBA" id="ARBA00022723"/>
    </source>
</evidence>
<feature type="binding site" evidence="9">
    <location>
        <begin position="354"/>
        <end position="357"/>
    </location>
    <ligand>
        <name>GMP</name>
        <dbReference type="ChEBI" id="CHEBI:58115"/>
    </ligand>
</feature>
<comment type="caution">
    <text evidence="11">The sequence shown here is derived from an EMBL/GenBank/DDBJ whole genome shotgun (WGS) entry which is preliminary data.</text>
</comment>
<accession>A0AAW1R5E2</accession>
<keyword evidence="5 9" id="KW-0342">GTP-binding</keyword>
<protein>
    <recommendedName>
        <fullName evidence="1">3'-phosphate/5'-hydroxy nucleic acid ligase</fullName>
        <ecNumber evidence="1">6.5.1.8</ecNumber>
    </recommendedName>
</protein>
<dbReference type="Pfam" id="PF01139">
    <property type="entry name" value="RtcB"/>
    <property type="match status" value="1"/>
</dbReference>
<feature type="binding site" evidence="9">
    <location>
        <begin position="203"/>
        <end position="207"/>
    </location>
    <ligand>
        <name>GMP</name>
        <dbReference type="ChEBI" id="CHEBI:58115"/>
    </ligand>
</feature>
<dbReference type="Proteomes" id="UP001489004">
    <property type="component" value="Unassembled WGS sequence"/>
</dbReference>
<evidence type="ECO:0000313" key="11">
    <source>
        <dbReference type="EMBL" id="KAK9828760.1"/>
    </source>
</evidence>
<organism evidence="11 12">
    <name type="scientific">[Myrmecia] bisecta</name>
    <dbReference type="NCBI Taxonomy" id="41462"/>
    <lineage>
        <taxon>Eukaryota</taxon>
        <taxon>Viridiplantae</taxon>
        <taxon>Chlorophyta</taxon>
        <taxon>core chlorophytes</taxon>
        <taxon>Trebouxiophyceae</taxon>
        <taxon>Trebouxiales</taxon>
        <taxon>Trebouxiaceae</taxon>
        <taxon>Myrmecia</taxon>
    </lineage>
</organism>
<dbReference type="GO" id="GO:0006281">
    <property type="term" value="P:DNA repair"/>
    <property type="evidence" value="ECO:0007669"/>
    <property type="project" value="TreeGrafter"/>
</dbReference>
<feature type="binding site" evidence="10">
    <location>
        <position position="118"/>
    </location>
    <ligand>
        <name>Mn(2+)</name>
        <dbReference type="ChEBI" id="CHEBI:29035"/>
        <label>1</label>
    </ligand>
</feature>
<comment type="cofactor">
    <cofactor evidence="10">
        <name>Mn(2+)</name>
        <dbReference type="ChEBI" id="CHEBI:29035"/>
    </cofactor>
    <text evidence="10">Binds 2 manganese ions per subunit.</text>
</comment>
<evidence type="ECO:0000313" key="12">
    <source>
        <dbReference type="Proteomes" id="UP001489004"/>
    </source>
</evidence>
<evidence type="ECO:0000256" key="7">
    <source>
        <dbReference type="ARBA" id="ARBA00047746"/>
    </source>
</evidence>
<feature type="binding site" evidence="10">
    <location>
        <position position="311"/>
    </location>
    <ligand>
        <name>Mn(2+)</name>
        <dbReference type="ChEBI" id="CHEBI:29035"/>
        <label>2</label>
    </ligand>
</feature>
<dbReference type="InterPro" id="IPR001233">
    <property type="entry name" value="RtcB"/>
</dbReference>
<proteinExistence type="predicted"/>
<feature type="active site" description="GMP-histidine intermediate" evidence="8">
    <location>
        <position position="378"/>
    </location>
</feature>
<evidence type="ECO:0000256" key="8">
    <source>
        <dbReference type="PIRSR" id="PIRSR601233-1"/>
    </source>
</evidence>
<gene>
    <name evidence="11" type="ORF">WJX72_001958</name>
</gene>
<evidence type="ECO:0000256" key="2">
    <source>
        <dbReference type="ARBA" id="ARBA00022598"/>
    </source>
</evidence>
<dbReference type="GO" id="GO:0006396">
    <property type="term" value="P:RNA processing"/>
    <property type="evidence" value="ECO:0007669"/>
    <property type="project" value="InterPro"/>
</dbReference>
<name>A0AAW1R5E2_9CHLO</name>
<evidence type="ECO:0000256" key="6">
    <source>
        <dbReference type="ARBA" id="ARBA00023211"/>
    </source>
</evidence>
<comment type="catalytic activity">
    <reaction evidence="7">
        <text>a 3'-end 3'-phospho-ribonucleotide-RNA + a 5'-end dephospho-ribonucleoside-RNA + GTP = a ribonucleotidyl-ribonucleotide-RNA + GMP + diphosphate</text>
        <dbReference type="Rhea" id="RHEA:68076"/>
        <dbReference type="Rhea" id="RHEA-COMP:10463"/>
        <dbReference type="Rhea" id="RHEA-COMP:13936"/>
        <dbReference type="Rhea" id="RHEA-COMP:17355"/>
        <dbReference type="ChEBI" id="CHEBI:33019"/>
        <dbReference type="ChEBI" id="CHEBI:37565"/>
        <dbReference type="ChEBI" id="CHEBI:58115"/>
        <dbReference type="ChEBI" id="CHEBI:83062"/>
        <dbReference type="ChEBI" id="CHEBI:138284"/>
        <dbReference type="ChEBI" id="CHEBI:173118"/>
        <dbReference type="EC" id="6.5.1.8"/>
    </reaction>
</comment>
<evidence type="ECO:0000256" key="5">
    <source>
        <dbReference type="ARBA" id="ARBA00023134"/>
    </source>
</evidence>
<dbReference type="EC" id="6.5.1.8" evidence="1"/>
<dbReference type="SUPFAM" id="SSF103365">
    <property type="entry name" value="Hypothetical protein PH1602"/>
    <property type="match status" value="1"/>
</dbReference>
<evidence type="ECO:0000256" key="1">
    <source>
        <dbReference type="ARBA" id="ARBA00012726"/>
    </source>
</evidence>